<keyword evidence="1" id="KW-0812">Transmembrane</keyword>
<dbReference type="PANTHER" id="PTHR34301">
    <property type="entry name" value="DNA-BINDING PROTEIN-RELATED"/>
    <property type="match status" value="1"/>
</dbReference>
<keyword evidence="4" id="KW-1185">Reference proteome</keyword>
<feature type="transmembrane region" description="Helical" evidence="1">
    <location>
        <begin position="159"/>
        <end position="182"/>
    </location>
</feature>
<evidence type="ECO:0000256" key="1">
    <source>
        <dbReference type="SAM" id="Phobius"/>
    </source>
</evidence>
<sequence>MPNNIPRNAYTNAPEQHPNLILGSLQLLFWLLFRPAAWRNHLEGIDPTLDTETPLISLITQRKWRNIALWRLIIQGYLILPILANLLLGLALWVLGEPIINIAFRVVEGVVFGVVRGVAGGMAFGMAFGMAYGIVFGVTYGVVYGLVRDVARGVAGGMAFGMAYGVAFGVAFDVAFGMVYGVTYGMAVGVAGSVVRGAYYGPVFGTAFGVAITINSWRPILFWLFLIVWNNLLYLLDKRRNAKSPCLFRYHSAFWDEWQRLHLPALDKHLLCVIEHNPVESKAALEYLATSPQRWAAQVVQIELDARNLQACTDVKTIRQIHHSLEIGELQSPVNPILSIFSSISEDVDAALNQNSTYNQRLVLRNVADKLNGHLQEFTRSSDQYTFRFRPIVANWRDVITDYIEELVKATELRQEIDSPYITGVPLTLEQAIFTGRTDIATHIEHLLVDRRRPPLLLYGQRRMGKTSLLNNIGKLLPNSIIPMFVDLQGAPSSASDYAGFLYNLARGMTTSAKQQSALTLPKITRETLADDPFTRFDEWLDQVEQVLEQNTALLMLDEFEALDSAINRGRFDEEDVLGMLRHLIQHRPRFKMLLAGSHTIQEYQRWASYLINVQVVHISYLKEEEARQLIEHPVKDFTLRYEPDAVERVLQLTRCHPFLVQLLCGEIIVLKNEQDPSIRRLASLADVEAAIPEALQSGGFFFADIQNNQVDTNGQKILRFIAAQGEGVIVSQQNLSQQFPDVWERTIPLLLQRELIEEVADGYRFQVELIRRWFVS</sequence>
<dbReference type="Proteomes" id="UP000621307">
    <property type="component" value="Unassembled WGS sequence"/>
</dbReference>
<organism evidence="3 4">
    <name type="scientific">Nostoc parmelioides FACHB-3921</name>
    <dbReference type="NCBI Taxonomy" id="2692909"/>
    <lineage>
        <taxon>Bacteria</taxon>
        <taxon>Bacillati</taxon>
        <taxon>Cyanobacteriota</taxon>
        <taxon>Cyanophyceae</taxon>
        <taxon>Nostocales</taxon>
        <taxon>Nostocaceae</taxon>
        <taxon>Nostoc</taxon>
    </lineage>
</organism>
<dbReference type="RefSeq" id="WP_190568074.1">
    <property type="nucleotide sequence ID" value="NZ_JACJQL010000018.1"/>
</dbReference>
<dbReference type="Pfam" id="PF13401">
    <property type="entry name" value="AAA_22"/>
    <property type="match status" value="1"/>
</dbReference>
<dbReference type="EMBL" id="JACJQL010000018">
    <property type="protein sequence ID" value="MBD2252489.1"/>
    <property type="molecule type" value="Genomic_DNA"/>
</dbReference>
<protein>
    <submittedName>
        <fullName evidence="3">AAA family ATPase</fullName>
    </submittedName>
</protein>
<dbReference type="PANTHER" id="PTHR34301:SF8">
    <property type="entry name" value="ATPASE DOMAIN-CONTAINING PROTEIN"/>
    <property type="match status" value="1"/>
</dbReference>
<reference evidence="3 4" key="1">
    <citation type="journal article" date="2020" name="ISME J.">
        <title>Comparative genomics reveals insights into cyanobacterial evolution and habitat adaptation.</title>
        <authorList>
            <person name="Chen M.Y."/>
            <person name="Teng W.K."/>
            <person name="Zhao L."/>
            <person name="Hu C.X."/>
            <person name="Zhou Y.K."/>
            <person name="Han B.P."/>
            <person name="Song L.R."/>
            <person name="Shu W.S."/>
        </authorList>
    </citation>
    <scope>NUCLEOTIDE SEQUENCE [LARGE SCALE GENOMIC DNA]</scope>
    <source>
        <strain evidence="3 4">FACHB-3921</strain>
    </source>
</reference>
<keyword evidence="1" id="KW-0472">Membrane</keyword>
<dbReference type="SUPFAM" id="SSF52540">
    <property type="entry name" value="P-loop containing nucleoside triphosphate hydrolases"/>
    <property type="match status" value="1"/>
</dbReference>
<feature type="transmembrane region" description="Helical" evidence="1">
    <location>
        <begin position="126"/>
        <end position="147"/>
    </location>
</feature>
<dbReference type="InterPro" id="IPR049945">
    <property type="entry name" value="AAA_22"/>
</dbReference>
<feature type="domain" description="ORC1/DEAH AAA+ ATPase" evidence="2">
    <location>
        <begin position="452"/>
        <end position="603"/>
    </location>
</feature>
<name>A0ABR8BFK8_9NOSO</name>
<accession>A0ABR8BFK8</accession>
<evidence type="ECO:0000313" key="3">
    <source>
        <dbReference type="EMBL" id="MBD2252489.1"/>
    </source>
</evidence>
<evidence type="ECO:0000313" key="4">
    <source>
        <dbReference type="Proteomes" id="UP000621307"/>
    </source>
</evidence>
<comment type="caution">
    <text evidence="3">The sequence shown here is derived from an EMBL/GenBank/DDBJ whole genome shotgun (WGS) entry which is preliminary data.</text>
</comment>
<feature type="transmembrane region" description="Helical" evidence="1">
    <location>
        <begin position="72"/>
        <end position="93"/>
    </location>
</feature>
<gene>
    <name evidence="3" type="ORF">H6G14_14410</name>
</gene>
<proteinExistence type="predicted"/>
<evidence type="ECO:0000259" key="2">
    <source>
        <dbReference type="Pfam" id="PF13401"/>
    </source>
</evidence>
<keyword evidence="1" id="KW-1133">Transmembrane helix</keyword>
<dbReference type="InterPro" id="IPR027417">
    <property type="entry name" value="P-loop_NTPase"/>
</dbReference>
<dbReference type="Gene3D" id="3.40.50.300">
    <property type="entry name" value="P-loop containing nucleotide triphosphate hydrolases"/>
    <property type="match status" value="1"/>
</dbReference>